<feature type="coiled-coil region" evidence="1">
    <location>
        <begin position="256"/>
        <end position="290"/>
    </location>
</feature>
<feature type="coiled-coil region" evidence="1">
    <location>
        <begin position="428"/>
        <end position="455"/>
    </location>
</feature>
<sequence length="558" mass="64007">MSEDTEKENGGSGFSTHDREKVKDVDMRQKSLRENASVTRKLTSDQRSAFDINDDEAANRFLQSAFNTKDQFDSHRDHGVAKVMKQTTGLAAVAYDLLRNFTPMVEIVKDLGAPFGNAAIGILCCLFAVAQSRVHIEENIEATLRAIKDRLPGLNMYRHIYNEDHELDQLVQSHIVDTYTSFMDYCIEALEFYTQGGCRTSPCVLFYRRLLTIVAASDRFLQTLTNQNSLSIKAEQVQQAVVKVRLVCEETLNKNVNTIKQKLEEVQVSNDKLQAQIKELQEYNDLMTMRQIGALLNVHDFSYEKHCSHLNDYKKDVHAEFWPKTWHGKQEQARQVNQIKMNEAYKAWRESKSSGTFVISGENEFDRAHNCWASYAALDVLDDELRKGSIGMLSVCAFHVFRHQEHENTCLNVLSSLIYQILRANREVLQDQDQLEEILAKLNEYQKLLKQSSETCYKTLESVLSRVFSNIGKDKVVWMVLDRVERCCNRAEHQSPSGRRSHQSAVALLQALNRAALQGVATIKVLAVVNRVDWRVDEDPVDNWDLRDIIVKRFCQVD</sequence>
<evidence type="ECO:0000256" key="1">
    <source>
        <dbReference type="SAM" id="Coils"/>
    </source>
</evidence>
<proteinExistence type="predicted"/>
<evidence type="ECO:0000256" key="2">
    <source>
        <dbReference type="SAM" id="MobiDB-lite"/>
    </source>
</evidence>
<dbReference type="Proteomes" id="UP000266152">
    <property type="component" value="Unassembled WGS sequence"/>
</dbReference>
<protein>
    <recommendedName>
        <fullName evidence="3">DUF7708 domain-containing protein</fullName>
    </recommendedName>
</protein>
<dbReference type="InterPro" id="IPR056125">
    <property type="entry name" value="DUF7708"/>
</dbReference>
<organism evidence="4 5">
    <name type="scientific">Fusarium sporotrichioides</name>
    <dbReference type="NCBI Taxonomy" id="5514"/>
    <lineage>
        <taxon>Eukaryota</taxon>
        <taxon>Fungi</taxon>
        <taxon>Dikarya</taxon>
        <taxon>Ascomycota</taxon>
        <taxon>Pezizomycotina</taxon>
        <taxon>Sordariomycetes</taxon>
        <taxon>Hypocreomycetidae</taxon>
        <taxon>Hypocreales</taxon>
        <taxon>Nectriaceae</taxon>
        <taxon>Fusarium</taxon>
    </lineage>
</organism>
<reference evidence="4 5" key="1">
    <citation type="journal article" date="2018" name="PLoS Pathog.">
        <title>Evolution of structural diversity of trichothecenes, a family of toxins produced by plant pathogenic and entomopathogenic fungi.</title>
        <authorList>
            <person name="Proctor R.H."/>
            <person name="McCormick S.P."/>
            <person name="Kim H.S."/>
            <person name="Cardoza R.E."/>
            <person name="Stanley A.M."/>
            <person name="Lindo L."/>
            <person name="Kelly A."/>
            <person name="Brown D.W."/>
            <person name="Lee T."/>
            <person name="Vaughan M.M."/>
            <person name="Alexander N.J."/>
            <person name="Busman M."/>
            <person name="Gutierrez S."/>
        </authorList>
    </citation>
    <scope>NUCLEOTIDE SEQUENCE [LARGE SCALE GENOMIC DNA]</scope>
    <source>
        <strain evidence="4 5">NRRL 3299</strain>
    </source>
</reference>
<dbReference type="Pfam" id="PF24809">
    <property type="entry name" value="DUF7708"/>
    <property type="match status" value="1"/>
</dbReference>
<gene>
    <name evidence="4" type="ORF">FSPOR_5639</name>
</gene>
<name>A0A395S6K6_FUSSP</name>
<evidence type="ECO:0000259" key="3">
    <source>
        <dbReference type="Pfam" id="PF24809"/>
    </source>
</evidence>
<accession>A0A395S6K6</accession>
<dbReference type="EMBL" id="PXOF01000077">
    <property type="protein sequence ID" value="RGP67978.1"/>
    <property type="molecule type" value="Genomic_DNA"/>
</dbReference>
<feature type="domain" description="DUF7708" evidence="3">
    <location>
        <begin position="101"/>
        <end position="199"/>
    </location>
</feature>
<dbReference type="STRING" id="5514.A0A395S6K6"/>
<dbReference type="AlphaFoldDB" id="A0A395S6K6"/>
<keyword evidence="1" id="KW-0175">Coiled coil</keyword>
<evidence type="ECO:0000313" key="5">
    <source>
        <dbReference type="Proteomes" id="UP000266152"/>
    </source>
</evidence>
<feature type="compositionally biased region" description="Basic and acidic residues" evidence="2">
    <location>
        <begin position="16"/>
        <end position="33"/>
    </location>
</feature>
<comment type="caution">
    <text evidence="4">The sequence shown here is derived from an EMBL/GenBank/DDBJ whole genome shotgun (WGS) entry which is preliminary data.</text>
</comment>
<evidence type="ECO:0000313" key="4">
    <source>
        <dbReference type="EMBL" id="RGP67978.1"/>
    </source>
</evidence>
<feature type="region of interest" description="Disordered" evidence="2">
    <location>
        <begin position="1"/>
        <end position="40"/>
    </location>
</feature>
<keyword evidence="5" id="KW-1185">Reference proteome</keyword>